<keyword evidence="5 10" id="KW-0547">Nucleotide-binding</keyword>
<dbReference type="InterPro" id="IPR050660">
    <property type="entry name" value="NEK_Ser/Thr_kinase"/>
</dbReference>
<evidence type="ECO:0000256" key="12">
    <source>
        <dbReference type="SAM" id="MobiDB-lite"/>
    </source>
</evidence>
<accession>A0A5J4V3M5</accession>
<dbReference type="InterPro" id="IPR011009">
    <property type="entry name" value="Kinase-like_dom_sf"/>
</dbReference>
<dbReference type="Proteomes" id="UP000324800">
    <property type="component" value="Unassembled WGS sequence"/>
</dbReference>
<gene>
    <name evidence="14" type="ORF">EZS28_027256</name>
</gene>
<dbReference type="PANTHER" id="PTHR43671">
    <property type="entry name" value="SERINE/THREONINE-PROTEIN KINASE NEK"/>
    <property type="match status" value="1"/>
</dbReference>
<comment type="catalytic activity">
    <reaction evidence="9">
        <text>L-seryl-[protein] + ATP = O-phospho-L-seryl-[protein] + ADP + H(+)</text>
        <dbReference type="Rhea" id="RHEA:17989"/>
        <dbReference type="Rhea" id="RHEA-COMP:9863"/>
        <dbReference type="Rhea" id="RHEA-COMP:11604"/>
        <dbReference type="ChEBI" id="CHEBI:15378"/>
        <dbReference type="ChEBI" id="CHEBI:29999"/>
        <dbReference type="ChEBI" id="CHEBI:30616"/>
        <dbReference type="ChEBI" id="CHEBI:83421"/>
        <dbReference type="ChEBI" id="CHEBI:456216"/>
        <dbReference type="EC" id="2.7.11.1"/>
    </reaction>
</comment>
<dbReference type="GO" id="GO:0005524">
    <property type="term" value="F:ATP binding"/>
    <property type="evidence" value="ECO:0007669"/>
    <property type="project" value="UniProtKB-UniRule"/>
</dbReference>
<dbReference type="InterPro" id="IPR008271">
    <property type="entry name" value="Ser/Thr_kinase_AS"/>
</dbReference>
<dbReference type="OrthoDB" id="20524at2759"/>
<comment type="catalytic activity">
    <reaction evidence="8">
        <text>L-threonyl-[protein] + ATP = O-phospho-L-threonyl-[protein] + ADP + H(+)</text>
        <dbReference type="Rhea" id="RHEA:46608"/>
        <dbReference type="Rhea" id="RHEA-COMP:11060"/>
        <dbReference type="Rhea" id="RHEA-COMP:11605"/>
        <dbReference type="ChEBI" id="CHEBI:15378"/>
        <dbReference type="ChEBI" id="CHEBI:30013"/>
        <dbReference type="ChEBI" id="CHEBI:30616"/>
        <dbReference type="ChEBI" id="CHEBI:61977"/>
        <dbReference type="ChEBI" id="CHEBI:456216"/>
        <dbReference type="EC" id="2.7.11.1"/>
    </reaction>
</comment>
<dbReference type="Gene3D" id="3.30.200.20">
    <property type="entry name" value="Phosphorylase Kinase, domain 1"/>
    <property type="match status" value="1"/>
</dbReference>
<organism evidence="14 15">
    <name type="scientific">Streblomastix strix</name>
    <dbReference type="NCBI Taxonomy" id="222440"/>
    <lineage>
        <taxon>Eukaryota</taxon>
        <taxon>Metamonada</taxon>
        <taxon>Preaxostyla</taxon>
        <taxon>Oxymonadida</taxon>
        <taxon>Streblomastigidae</taxon>
        <taxon>Streblomastix</taxon>
    </lineage>
</organism>
<feature type="region of interest" description="Disordered" evidence="12">
    <location>
        <begin position="1"/>
        <end position="22"/>
    </location>
</feature>
<dbReference type="InterPro" id="IPR017441">
    <property type="entry name" value="Protein_kinase_ATP_BS"/>
</dbReference>
<reference evidence="14 15" key="1">
    <citation type="submission" date="2019-03" db="EMBL/GenBank/DDBJ databases">
        <title>Single cell metagenomics reveals metabolic interactions within the superorganism composed of flagellate Streblomastix strix and complex community of Bacteroidetes bacteria on its surface.</title>
        <authorList>
            <person name="Treitli S.C."/>
            <person name="Kolisko M."/>
            <person name="Husnik F."/>
            <person name="Keeling P."/>
            <person name="Hampl V."/>
        </authorList>
    </citation>
    <scope>NUCLEOTIDE SEQUENCE [LARGE SCALE GENOMIC DNA]</scope>
    <source>
        <strain evidence="14">ST1C</strain>
    </source>
</reference>
<evidence type="ECO:0000256" key="4">
    <source>
        <dbReference type="ARBA" id="ARBA00022679"/>
    </source>
</evidence>
<evidence type="ECO:0000256" key="1">
    <source>
        <dbReference type="ARBA" id="ARBA00010886"/>
    </source>
</evidence>
<sequence>MKGTISITSEGDSNTESTPNFKMSDSDQIWKLIAPGISIQAKCTNEDCIAYDERVIFNAGISNFDVFQSQAQCPMCKTVIWPKSALLFQCMWRIKSENWSGSISNNQWTAQTSIISKFDLSETYTTEYTQFMFEIKELDGNEDIDKRKGQKGEQIIIPIVPDFERNIRLGKGSFGTVWLAKFTKQQKQTKIIQVALKEIDFYSKDEKESVMKEVAIMLKLSQVVQKSAVSSSSYTHIVEPLGFFKSDDGNKAFLVMEYCSGGDMRKFIENMKQMKIQIEPKIAWQVISQIIIAIDQLHSNGIIHSDLKPENIMLSEGNKVKLADFGLSRQLQAGREYTTNHGGTLLYQAPELLKTTRTDQSSTKEKDQTSLSKIVQTTGIDIWAIGIMLFEMLAHHHPFIDNKQEGHLPTEEFIHRVVAEEPAELPAKYPISMKNLIKGMLTKDPSRRISAEAILDMEEIVEYLEEEE</sequence>
<evidence type="ECO:0000256" key="5">
    <source>
        <dbReference type="ARBA" id="ARBA00022741"/>
    </source>
</evidence>
<dbReference type="SUPFAM" id="SSF56112">
    <property type="entry name" value="Protein kinase-like (PK-like)"/>
    <property type="match status" value="1"/>
</dbReference>
<keyword evidence="7 10" id="KW-0067">ATP-binding</keyword>
<protein>
    <recommendedName>
        <fullName evidence="2">non-specific serine/threonine protein kinase</fullName>
        <ecNumber evidence="2">2.7.11.1</ecNumber>
    </recommendedName>
</protein>
<evidence type="ECO:0000313" key="15">
    <source>
        <dbReference type="Proteomes" id="UP000324800"/>
    </source>
</evidence>
<feature type="domain" description="Protein kinase" evidence="13">
    <location>
        <begin position="163"/>
        <end position="464"/>
    </location>
</feature>
<dbReference type="GO" id="GO:0004674">
    <property type="term" value="F:protein serine/threonine kinase activity"/>
    <property type="evidence" value="ECO:0007669"/>
    <property type="project" value="UniProtKB-KW"/>
</dbReference>
<name>A0A5J4V3M5_9EUKA</name>
<dbReference type="InterPro" id="IPR000719">
    <property type="entry name" value="Prot_kinase_dom"/>
</dbReference>
<dbReference type="EMBL" id="SNRW01009971">
    <property type="protein sequence ID" value="KAA6377217.1"/>
    <property type="molecule type" value="Genomic_DNA"/>
</dbReference>
<dbReference type="SMART" id="SM00220">
    <property type="entry name" value="S_TKc"/>
    <property type="match status" value="1"/>
</dbReference>
<proteinExistence type="inferred from homology"/>
<evidence type="ECO:0000256" key="8">
    <source>
        <dbReference type="ARBA" id="ARBA00047899"/>
    </source>
</evidence>
<dbReference type="PANTHER" id="PTHR43671:SF98">
    <property type="entry name" value="SERINE_THREONINE-PROTEIN KINASE NEK11"/>
    <property type="match status" value="1"/>
</dbReference>
<dbReference type="PROSITE" id="PS00108">
    <property type="entry name" value="PROTEIN_KINASE_ST"/>
    <property type="match status" value="1"/>
</dbReference>
<keyword evidence="3 11" id="KW-0723">Serine/threonine-protein kinase</keyword>
<comment type="similarity">
    <text evidence="1">Belongs to the protein kinase superfamily. NEK Ser/Thr protein kinase family. NIMA subfamily.</text>
</comment>
<evidence type="ECO:0000256" key="11">
    <source>
        <dbReference type="RuleBase" id="RU000304"/>
    </source>
</evidence>
<dbReference type="EC" id="2.7.11.1" evidence="2"/>
<dbReference type="Gene3D" id="1.10.510.10">
    <property type="entry name" value="Transferase(Phosphotransferase) domain 1"/>
    <property type="match status" value="1"/>
</dbReference>
<evidence type="ECO:0000256" key="10">
    <source>
        <dbReference type="PROSITE-ProRule" id="PRU10141"/>
    </source>
</evidence>
<evidence type="ECO:0000256" key="6">
    <source>
        <dbReference type="ARBA" id="ARBA00022777"/>
    </source>
</evidence>
<dbReference type="PROSITE" id="PS50011">
    <property type="entry name" value="PROTEIN_KINASE_DOM"/>
    <property type="match status" value="1"/>
</dbReference>
<evidence type="ECO:0000256" key="7">
    <source>
        <dbReference type="ARBA" id="ARBA00022840"/>
    </source>
</evidence>
<dbReference type="Pfam" id="PF00069">
    <property type="entry name" value="Pkinase"/>
    <property type="match status" value="1"/>
</dbReference>
<dbReference type="PROSITE" id="PS00107">
    <property type="entry name" value="PROTEIN_KINASE_ATP"/>
    <property type="match status" value="1"/>
</dbReference>
<keyword evidence="6 14" id="KW-0418">Kinase</keyword>
<evidence type="ECO:0000313" key="14">
    <source>
        <dbReference type="EMBL" id="KAA6377217.1"/>
    </source>
</evidence>
<feature type="binding site" evidence="10">
    <location>
        <position position="197"/>
    </location>
    <ligand>
        <name>ATP</name>
        <dbReference type="ChEBI" id="CHEBI:30616"/>
    </ligand>
</feature>
<evidence type="ECO:0000256" key="3">
    <source>
        <dbReference type="ARBA" id="ARBA00022527"/>
    </source>
</evidence>
<dbReference type="AlphaFoldDB" id="A0A5J4V3M5"/>
<comment type="caution">
    <text evidence="14">The sequence shown here is derived from an EMBL/GenBank/DDBJ whole genome shotgun (WGS) entry which is preliminary data.</text>
</comment>
<keyword evidence="4" id="KW-0808">Transferase</keyword>
<evidence type="ECO:0000256" key="2">
    <source>
        <dbReference type="ARBA" id="ARBA00012513"/>
    </source>
</evidence>
<evidence type="ECO:0000256" key="9">
    <source>
        <dbReference type="ARBA" id="ARBA00048679"/>
    </source>
</evidence>
<evidence type="ECO:0000259" key="13">
    <source>
        <dbReference type="PROSITE" id="PS50011"/>
    </source>
</evidence>